<reference evidence="2" key="1">
    <citation type="submission" date="2016-10" db="EMBL/GenBank/DDBJ databases">
        <authorList>
            <person name="See-Too W.S."/>
        </authorList>
    </citation>
    <scope>NUCLEOTIDE SEQUENCE [LARGE SCALE GENOMIC DNA]</scope>
    <source>
        <strain evidence="2">DSM 23997</strain>
    </source>
</reference>
<sequence>MLAEMYKKREKLAYVFLAVTVLVAAGWLIFQTPESSRDWWELLFFLLPFGLSISIIVISRSHYLKVKDIEIPHSDKQLLELKELVIKKDATFVPRLLLFEKSGGFIGSVEMANIKWWMYPMLLRDASLLTWFPMTYQFLDDDGKIQLSFRKTGWFKQSKLEIFSAENNMLGTYIQEELKAFVNIKGKLYNERQELILPIQASGFSGSFSWNDQQEWRWAYFYNGMFPHEYTHLFRDMQNDIVELSEDIGKDNKKRLLAVIGYLFITRIKS</sequence>
<protein>
    <submittedName>
        <fullName evidence="2">Uncharacterized protein</fullName>
    </submittedName>
</protein>
<name>A0A1C7ECT0_9BACL</name>
<evidence type="ECO:0000256" key="1">
    <source>
        <dbReference type="SAM" id="Phobius"/>
    </source>
</evidence>
<dbReference type="RefSeq" id="WP_068872373.1">
    <property type="nucleotide sequence ID" value="NZ_CP016539.2"/>
</dbReference>
<organism evidence="2 3">
    <name type="scientific">Planococcus plakortidis</name>
    <dbReference type="NCBI Taxonomy" id="1038856"/>
    <lineage>
        <taxon>Bacteria</taxon>
        <taxon>Bacillati</taxon>
        <taxon>Bacillota</taxon>
        <taxon>Bacilli</taxon>
        <taxon>Bacillales</taxon>
        <taxon>Caryophanaceae</taxon>
        <taxon>Planococcus</taxon>
    </lineage>
</organism>
<dbReference type="AlphaFoldDB" id="A0A1C7ECT0"/>
<dbReference type="KEGG" id="ppla:BBI15_15540"/>
<dbReference type="EMBL" id="CP016539">
    <property type="protein sequence ID" value="ANU21491.1"/>
    <property type="molecule type" value="Genomic_DNA"/>
</dbReference>
<gene>
    <name evidence="2" type="ORF">BBI15_15540</name>
</gene>
<feature type="transmembrane region" description="Helical" evidence="1">
    <location>
        <begin position="42"/>
        <end position="59"/>
    </location>
</feature>
<keyword evidence="1" id="KW-0812">Transmembrane</keyword>
<feature type="transmembrane region" description="Helical" evidence="1">
    <location>
        <begin position="12"/>
        <end position="30"/>
    </location>
</feature>
<proteinExistence type="predicted"/>
<accession>A0A1C7ECT0</accession>
<keyword evidence="1" id="KW-1133">Transmembrane helix</keyword>
<evidence type="ECO:0000313" key="3">
    <source>
        <dbReference type="Proteomes" id="UP000092650"/>
    </source>
</evidence>
<dbReference type="STRING" id="1038856.BBI15_15540"/>
<dbReference type="Proteomes" id="UP000092650">
    <property type="component" value="Chromosome"/>
</dbReference>
<evidence type="ECO:0000313" key="2">
    <source>
        <dbReference type="EMBL" id="ANU21491.1"/>
    </source>
</evidence>
<dbReference type="OrthoDB" id="2426108at2"/>
<keyword evidence="3" id="KW-1185">Reference proteome</keyword>
<keyword evidence="1" id="KW-0472">Membrane</keyword>